<organism evidence="1 2">
    <name type="scientific">Pelomicrobium methylotrophicum</name>
    <dbReference type="NCBI Taxonomy" id="2602750"/>
    <lineage>
        <taxon>Bacteria</taxon>
        <taxon>Pseudomonadati</taxon>
        <taxon>Pseudomonadota</taxon>
        <taxon>Hydrogenophilia</taxon>
        <taxon>Hydrogenophilia incertae sedis</taxon>
        <taxon>Pelomicrobium</taxon>
    </lineage>
</organism>
<proteinExistence type="predicted"/>
<evidence type="ECO:0000313" key="2">
    <source>
        <dbReference type="Proteomes" id="UP000321201"/>
    </source>
</evidence>
<dbReference type="RefSeq" id="WP_147798485.1">
    <property type="nucleotide sequence ID" value="NZ_VPFL01000002.1"/>
</dbReference>
<evidence type="ECO:0000313" key="1">
    <source>
        <dbReference type="EMBL" id="TXF13311.1"/>
    </source>
</evidence>
<dbReference type="EMBL" id="VPFL01000002">
    <property type="protein sequence ID" value="TXF13311.1"/>
    <property type="molecule type" value="Genomic_DNA"/>
</dbReference>
<protein>
    <submittedName>
        <fullName evidence="1">Uncharacterized protein</fullName>
    </submittedName>
</protein>
<accession>A0A5C7ENK5</accession>
<dbReference type="Proteomes" id="UP000321201">
    <property type="component" value="Unassembled WGS sequence"/>
</dbReference>
<name>A0A5C7ENK5_9PROT</name>
<dbReference type="AlphaFoldDB" id="A0A5C7ENK5"/>
<gene>
    <name evidence="1" type="ORF">FR698_01875</name>
</gene>
<dbReference type="OrthoDB" id="5296615at2"/>
<keyword evidence="2" id="KW-1185">Reference proteome</keyword>
<comment type="caution">
    <text evidence="1">The sequence shown here is derived from an EMBL/GenBank/DDBJ whole genome shotgun (WGS) entry which is preliminary data.</text>
</comment>
<sequence length="111" mass="12066">MTFAELLIYLDTHTPYSLLDGTPEETVAKARTGAHRDPVAGSIIARLFEGSGVQTTEDPLARAQAVAALGPLRLAYMKDDAPVEGFRMVEKIVHAIDRAFDEEALRLKGKA</sequence>
<reference evidence="1 2" key="1">
    <citation type="submission" date="2019-08" db="EMBL/GenBank/DDBJ databases">
        <title>Pelomicrobium methylotrophicum gen. nov., sp. nov. a moderately thermophilic, facultatively anaerobic, lithoautotrophic and methylotrophic bacterium isolated from a terrestrial mud volcano.</title>
        <authorList>
            <person name="Slobodkina G.B."/>
            <person name="Merkel A.Y."/>
            <person name="Slobodkin A.I."/>
        </authorList>
    </citation>
    <scope>NUCLEOTIDE SEQUENCE [LARGE SCALE GENOMIC DNA]</scope>
    <source>
        <strain evidence="1 2">SM250</strain>
    </source>
</reference>
<dbReference type="InParanoid" id="A0A5C7ENK5"/>